<sequence>MPDGPGCSGLPQVVKAENRAARWWRERPLWRSYQVVRSRRRKARKACG</sequence>
<name>A6KRP6_RAT</name>
<dbReference type="EMBL" id="CH474099">
    <property type="protein sequence ID" value="EDL84962.1"/>
    <property type="molecule type" value="Genomic_DNA"/>
</dbReference>
<reference evidence="2" key="1">
    <citation type="submission" date="2005-09" db="EMBL/GenBank/DDBJ databases">
        <authorList>
            <person name="Mural R.J."/>
            <person name="Li P.W."/>
            <person name="Adams M.D."/>
            <person name="Amanatides P.G."/>
            <person name="Baden-Tillson H."/>
            <person name="Barnstead M."/>
            <person name="Chin S.H."/>
            <person name="Dew I."/>
            <person name="Evans C.A."/>
            <person name="Ferriera S."/>
            <person name="Flanigan M."/>
            <person name="Fosler C."/>
            <person name="Glodek A."/>
            <person name="Gu Z."/>
            <person name="Holt R.A."/>
            <person name="Jennings D."/>
            <person name="Kraft C.L."/>
            <person name="Lu F."/>
            <person name="Nguyen T."/>
            <person name="Nusskern D.R."/>
            <person name="Pfannkoch C.M."/>
            <person name="Sitter C."/>
            <person name="Sutton G.G."/>
            <person name="Venter J.C."/>
            <person name="Wang Z."/>
            <person name="Woodage T."/>
            <person name="Zheng X.H."/>
            <person name="Zhong F."/>
        </authorList>
    </citation>
    <scope>NUCLEOTIDE SEQUENCE [LARGE SCALE GENOMIC DNA]</scope>
    <source>
        <strain>BN</strain>
        <strain evidence="2">Sprague-Dawley</strain>
    </source>
</reference>
<dbReference type="AlphaFoldDB" id="A6KRP6"/>
<accession>A6KRP6</accession>
<protein>
    <submittedName>
        <fullName evidence="1">RCG43802, isoform CRA_a</fullName>
    </submittedName>
</protein>
<evidence type="ECO:0000313" key="2">
    <source>
        <dbReference type="Proteomes" id="UP000234681"/>
    </source>
</evidence>
<gene>
    <name evidence="1" type="ORF">rCG_43802</name>
</gene>
<dbReference type="Proteomes" id="UP000234681">
    <property type="component" value="Chromosome 1"/>
</dbReference>
<organism evidence="1 2">
    <name type="scientific">Rattus norvegicus</name>
    <name type="common">Rat</name>
    <dbReference type="NCBI Taxonomy" id="10116"/>
    <lineage>
        <taxon>Eukaryota</taxon>
        <taxon>Metazoa</taxon>
        <taxon>Chordata</taxon>
        <taxon>Craniata</taxon>
        <taxon>Vertebrata</taxon>
        <taxon>Euteleostomi</taxon>
        <taxon>Mammalia</taxon>
        <taxon>Eutheria</taxon>
        <taxon>Euarchontoglires</taxon>
        <taxon>Glires</taxon>
        <taxon>Rodentia</taxon>
        <taxon>Myomorpha</taxon>
        <taxon>Muroidea</taxon>
        <taxon>Muridae</taxon>
        <taxon>Murinae</taxon>
        <taxon>Rattus</taxon>
    </lineage>
</organism>
<evidence type="ECO:0000313" key="1">
    <source>
        <dbReference type="EMBL" id="EDL84962.1"/>
    </source>
</evidence>
<proteinExistence type="predicted"/>